<keyword evidence="8" id="KW-0626">Porin</keyword>
<evidence type="ECO:0000313" key="14">
    <source>
        <dbReference type="Proteomes" id="UP000199119"/>
    </source>
</evidence>
<name>A0A1I1ZEC0_9BURK</name>
<protein>
    <submittedName>
        <fullName evidence="13">Outer membrane protein (Porin)</fullName>
    </submittedName>
</protein>
<dbReference type="InterPro" id="IPR002299">
    <property type="entry name" value="Porin_Neis"/>
</dbReference>
<reference evidence="14" key="1">
    <citation type="submission" date="2016-10" db="EMBL/GenBank/DDBJ databases">
        <authorList>
            <person name="Varghese N."/>
            <person name="Submissions S."/>
        </authorList>
    </citation>
    <scope>NUCLEOTIDE SEQUENCE [LARGE SCALE GENOMIC DNA]</scope>
    <source>
        <strain evidence="14">DSM 27981</strain>
    </source>
</reference>
<evidence type="ECO:0000313" key="13">
    <source>
        <dbReference type="EMBL" id="SFE29678.1"/>
    </source>
</evidence>
<dbReference type="InterPro" id="IPR033900">
    <property type="entry name" value="Gram_neg_porin_domain"/>
</dbReference>
<dbReference type="Pfam" id="PF13609">
    <property type="entry name" value="Porin_4"/>
    <property type="match status" value="1"/>
</dbReference>
<organism evidence="13 14">
    <name type="scientific">Paracidovorax wautersii</name>
    <dbReference type="NCBI Taxonomy" id="1177982"/>
    <lineage>
        <taxon>Bacteria</taxon>
        <taxon>Pseudomonadati</taxon>
        <taxon>Pseudomonadota</taxon>
        <taxon>Betaproteobacteria</taxon>
        <taxon>Burkholderiales</taxon>
        <taxon>Comamonadaceae</taxon>
        <taxon>Paracidovorax</taxon>
    </lineage>
</organism>
<dbReference type="STRING" id="1177982.SAMN04489711_10169"/>
<evidence type="ECO:0000256" key="10">
    <source>
        <dbReference type="ARBA" id="ARBA00023237"/>
    </source>
</evidence>
<dbReference type="InterPro" id="IPR023614">
    <property type="entry name" value="Porin_dom_sf"/>
</dbReference>
<dbReference type="Gene3D" id="2.40.160.10">
    <property type="entry name" value="Porin"/>
    <property type="match status" value="1"/>
</dbReference>
<dbReference type="PANTHER" id="PTHR34501:SF9">
    <property type="entry name" value="MAJOR OUTER MEMBRANE PROTEIN P.IA"/>
    <property type="match status" value="1"/>
</dbReference>
<feature type="signal peptide" evidence="11">
    <location>
        <begin position="1"/>
        <end position="32"/>
    </location>
</feature>
<dbReference type="GO" id="GO:0009279">
    <property type="term" value="C:cell outer membrane"/>
    <property type="evidence" value="ECO:0007669"/>
    <property type="project" value="UniProtKB-SubCell"/>
</dbReference>
<evidence type="ECO:0000256" key="2">
    <source>
        <dbReference type="ARBA" id="ARBA00011233"/>
    </source>
</evidence>
<dbReference type="AlphaFoldDB" id="A0A1I1ZEC0"/>
<evidence type="ECO:0000256" key="6">
    <source>
        <dbReference type="ARBA" id="ARBA00022729"/>
    </source>
</evidence>
<feature type="domain" description="Porin" evidence="12">
    <location>
        <begin position="19"/>
        <end position="358"/>
    </location>
</feature>
<feature type="chain" id="PRO_5011572089" evidence="11">
    <location>
        <begin position="33"/>
        <end position="390"/>
    </location>
</feature>
<dbReference type="InterPro" id="IPR050298">
    <property type="entry name" value="Gram-neg_bact_OMP"/>
</dbReference>
<dbReference type="RefSeq" id="WP_245785057.1">
    <property type="nucleotide sequence ID" value="NZ_FONX01000001.1"/>
</dbReference>
<keyword evidence="4" id="KW-1134">Transmembrane beta strand</keyword>
<evidence type="ECO:0000256" key="8">
    <source>
        <dbReference type="ARBA" id="ARBA00023114"/>
    </source>
</evidence>
<evidence type="ECO:0000256" key="4">
    <source>
        <dbReference type="ARBA" id="ARBA00022452"/>
    </source>
</evidence>
<dbReference type="EMBL" id="FONX01000001">
    <property type="protein sequence ID" value="SFE29678.1"/>
    <property type="molecule type" value="Genomic_DNA"/>
</dbReference>
<dbReference type="Proteomes" id="UP000199119">
    <property type="component" value="Unassembled WGS sequence"/>
</dbReference>
<dbReference type="PRINTS" id="PR00184">
    <property type="entry name" value="NEISSPPORIN"/>
</dbReference>
<gene>
    <name evidence="13" type="ORF">SAMN04489711_10169</name>
</gene>
<evidence type="ECO:0000256" key="9">
    <source>
        <dbReference type="ARBA" id="ARBA00023136"/>
    </source>
</evidence>
<dbReference type="SUPFAM" id="SSF56935">
    <property type="entry name" value="Porins"/>
    <property type="match status" value="1"/>
</dbReference>
<keyword evidence="14" id="KW-1185">Reference proteome</keyword>
<comment type="subcellular location">
    <subcellularLocation>
        <location evidence="1">Cell outer membrane</location>
        <topology evidence="1">Multi-pass membrane protein</topology>
    </subcellularLocation>
</comment>
<keyword evidence="10" id="KW-0998">Cell outer membrane</keyword>
<evidence type="ECO:0000256" key="11">
    <source>
        <dbReference type="SAM" id="SignalP"/>
    </source>
</evidence>
<accession>A0A1I1ZEC0</accession>
<dbReference type="GO" id="GO:0015288">
    <property type="term" value="F:porin activity"/>
    <property type="evidence" value="ECO:0007669"/>
    <property type="project" value="UniProtKB-KW"/>
</dbReference>
<keyword evidence="3" id="KW-0813">Transport</keyword>
<evidence type="ECO:0000256" key="5">
    <source>
        <dbReference type="ARBA" id="ARBA00022692"/>
    </source>
</evidence>
<evidence type="ECO:0000256" key="7">
    <source>
        <dbReference type="ARBA" id="ARBA00023065"/>
    </source>
</evidence>
<keyword evidence="6 11" id="KW-0732">Signal</keyword>
<proteinExistence type="predicted"/>
<dbReference type="GO" id="GO:0046930">
    <property type="term" value="C:pore complex"/>
    <property type="evidence" value="ECO:0007669"/>
    <property type="project" value="UniProtKB-KW"/>
</dbReference>
<comment type="subunit">
    <text evidence="2">Homotrimer.</text>
</comment>
<evidence type="ECO:0000256" key="1">
    <source>
        <dbReference type="ARBA" id="ARBA00004571"/>
    </source>
</evidence>
<dbReference type="PANTHER" id="PTHR34501">
    <property type="entry name" value="PROTEIN YDDL-RELATED"/>
    <property type="match status" value="1"/>
</dbReference>
<keyword evidence="5" id="KW-0812">Transmembrane</keyword>
<dbReference type="GO" id="GO:0006811">
    <property type="term" value="P:monoatomic ion transport"/>
    <property type="evidence" value="ECO:0007669"/>
    <property type="project" value="UniProtKB-KW"/>
</dbReference>
<keyword evidence="9" id="KW-0472">Membrane</keyword>
<keyword evidence="7" id="KW-0406">Ion transport</keyword>
<sequence>MNTKTTMKKQRSTRHHWCAALIGTTAALAAHAQTPPAGGSSVNIYGLIDVGVEHVTNVGAGGDGLNRMPSNTGTLPSRLGFRGSEDLGGGLKAIFALEMGFAPDQGTLGQGGRGFGRQSIIGLQGPWGTVTAGRQYSMLYYSMLDADVIGPAVYAAGSLDSYIPNSRADNSLGYRGTFSGFTVGAEYSFGRDTVNAGPSPVGTNCAGESATDKKACRQWSALVKYDAPTWGAALAYDQQNGRNTTSATDLVFGNLNSSGKTDTRLAVNGYVKVAGGKIGAGLIRRDNDGDAVKPRSDLWFVGASYPLTGNLTLDGQYLRINYKSVNDFDSQMLVARLTYALSKRTAVYTQIGHIRNDRLAAVSVSGGAAGSNPAAGASQTGFNVGVRHAF</sequence>
<evidence type="ECO:0000256" key="3">
    <source>
        <dbReference type="ARBA" id="ARBA00022448"/>
    </source>
</evidence>
<dbReference type="CDD" id="cd00342">
    <property type="entry name" value="gram_neg_porins"/>
    <property type="match status" value="1"/>
</dbReference>
<evidence type="ECO:0000259" key="12">
    <source>
        <dbReference type="Pfam" id="PF13609"/>
    </source>
</evidence>